<dbReference type="AlphaFoldDB" id="X6P7A3"/>
<evidence type="ECO:0000313" key="2">
    <source>
        <dbReference type="Proteomes" id="UP000023152"/>
    </source>
</evidence>
<dbReference type="Proteomes" id="UP000023152">
    <property type="component" value="Unassembled WGS sequence"/>
</dbReference>
<sequence length="204" mass="23797">MVLLAYQKVIKELVSANELQSHLKEAICSDSFIQNVNEQMRHLINAIEDQTEGNEKWYIVWMKQGNALKKINLRSLERRLLTQLNNVAGEEQAVLKNQREGEKGDSDSLLEKAANAFELPYEHVRLDKSFVNQIIGYFEKVRQKISYLFEKQRYQAFDEIKKFILVMDGLQIIGVIKQRTASKYCQIIDKISGFVMMYKKTLTQ</sequence>
<dbReference type="EMBL" id="ASPP01003016">
    <property type="protein sequence ID" value="ETO33939.1"/>
    <property type="molecule type" value="Genomic_DNA"/>
</dbReference>
<gene>
    <name evidence="1" type="ORF">RFI_03155</name>
</gene>
<comment type="caution">
    <text evidence="1">The sequence shown here is derived from an EMBL/GenBank/DDBJ whole genome shotgun (WGS) entry which is preliminary data.</text>
</comment>
<reference evidence="1 2" key="1">
    <citation type="journal article" date="2013" name="Curr. Biol.">
        <title>The Genome of the Foraminiferan Reticulomyxa filosa.</title>
        <authorList>
            <person name="Glockner G."/>
            <person name="Hulsmann N."/>
            <person name="Schleicher M."/>
            <person name="Noegel A.A."/>
            <person name="Eichinger L."/>
            <person name="Gallinger C."/>
            <person name="Pawlowski J."/>
            <person name="Sierra R."/>
            <person name="Euteneuer U."/>
            <person name="Pillet L."/>
            <person name="Moustafa A."/>
            <person name="Platzer M."/>
            <person name="Groth M."/>
            <person name="Szafranski K."/>
            <person name="Schliwa M."/>
        </authorList>
    </citation>
    <scope>NUCLEOTIDE SEQUENCE [LARGE SCALE GENOMIC DNA]</scope>
</reference>
<keyword evidence="2" id="KW-1185">Reference proteome</keyword>
<organism evidence="1 2">
    <name type="scientific">Reticulomyxa filosa</name>
    <dbReference type="NCBI Taxonomy" id="46433"/>
    <lineage>
        <taxon>Eukaryota</taxon>
        <taxon>Sar</taxon>
        <taxon>Rhizaria</taxon>
        <taxon>Retaria</taxon>
        <taxon>Foraminifera</taxon>
        <taxon>Monothalamids</taxon>
        <taxon>Reticulomyxidae</taxon>
        <taxon>Reticulomyxa</taxon>
    </lineage>
</organism>
<accession>X6P7A3</accession>
<protein>
    <submittedName>
        <fullName evidence="1">Uncharacterized protein</fullName>
    </submittedName>
</protein>
<evidence type="ECO:0000313" key="1">
    <source>
        <dbReference type="EMBL" id="ETO33939.1"/>
    </source>
</evidence>
<name>X6P7A3_RETFI</name>
<proteinExistence type="predicted"/>